<evidence type="ECO:0000256" key="1">
    <source>
        <dbReference type="ARBA" id="ARBA00022527"/>
    </source>
</evidence>
<dbReference type="PANTHER" id="PTHR24058">
    <property type="entry name" value="DUAL SPECIFICITY PROTEIN KINASE"/>
    <property type="match status" value="1"/>
</dbReference>
<dbReference type="InterPro" id="IPR011009">
    <property type="entry name" value="Kinase-like_dom_sf"/>
</dbReference>
<dbReference type="GO" id="GO:0046332">
    <property type="term" value="F:SMAD binding"/>
    <property type="evidence" value="ECO:0007669"/>
    <property type="project" value="TreeGrafter"/>
</dbReference>
<keyword evidence="3 6" id="KW-0547">Nucleotide-binding</keyword>
<name>A0AAD3MKE6_LATJO</name>
<evidence type="ECO:0000256" key="6">
    <source>
        <dbReference type="PROSITE-ProRule" id="PRU10141"/>
    </source>
</evidence>
<keyword evidence="8" id="KW-0371">Homeobox</keyword>
<keyword evidence="2" id="KW-0808">Transferase</keyword>
<organism evidence="8 9">
    <name type="scientific">Lates japonicus</name>
    <name type="common">Japanese lates</name>
    <dbReference type="NCBI Taxonomy" id="270547"/>
    <lineage>
        <taxon>Eukaryota</taxon>
        <taxon>Metazoa</taxon>
        <taxon>Chordata</taxon>
        <taxon>Craniata</taxon>
        <taxon>Vertebrata</taxon>
        <taxon>Euteleostomi</taxon>
        <taxon>Actinopterygii</taxon>
        <taxon>Neopterygii</taxon>
        <taxon>Teleostei</taxon>
        <taxon>Neoteleostei</taxon>
        <taxon>Acanthomorphata</taxon>
        <taxon>Carangaria</taxon>
        <taxon>Carangaria incertae sedis</taxon>
        <taxon>Centropomidae</taxon>
        <taxon>Lates</taxon>
    </lineage>
</organism>
<protein>
    <submittedName>
        <fullName evidence="8">Homeodomain-interacting protein kinase 2-like isoform X1</fullName>
    </submittedName>
</protein>
<dbReference type="InterPro" id="IPR050494">
    <property type="entry name" value="Ser_Thr_dual-spec_kinase"/>
</dbReference>
<dbReference type="GO" id="GO:0007224">
    <property type="term" value="P:smoothened signaling pathway"/>
    <property type="evidence" value="ECO:0007669"/>
    <property type="project" value="TreeGrafter"/>
</dbReference>
<sequence>MKLSSSSSSSFVSTFSPSRFTALLFPRNYKVVKFLGWGGFGEVFKCVKLETNEIVAVKIPQPGCSFTNELTLLNFFMWKNLDKCNIVRAPEIILGLPFSEAIDMWSSGVVMASLVLGDVLFPGITEYDALPLTNLNMVEADEKKERINLLKAMLQMDANKRITPSQVLAHPFITRAPSNMALTPVDVRNQLQELDLQVLSWCGLHHLNAAYGWMRTVDSRVKHGERKRRDAKDVLEYLKMVDERAEDREERMLQRMQQCTTSLLRLVERMVAAKQGASIPISLICKASASECRWRGETNALRMPSTKLC</sequence>
<evidence type="ECO:0000313" key="9">
    <source>
        <dbReference type="Proteomes" id="UP001279410"/>
    </source>
</evidence>
<dbReference type="EMBL" id="BRZM01000020">
    <property type="protein sequence ID" value="GLD55056.1"/>
    <property type="molecule type" value="Genomic_DNA"/>
</dbReference>
<evidence type="ECO:0000259" key="7">
    <source>
        <dbReference type="PROSITE" id="PS50011"/>
    </source>
</evidence>
<dbReference type="SMART" id="SM00220">
    <property type="entry name" value="S_TKc"/>
    <property type="match status" value="1"/>
</dbReference>
<dbReference type="GO" id="GO:0045944">
    <property type="term" value="P:positive regulation of transcription by RNA polymerase II"/>
    <property type="evidence" value="ECO:0007669"/>
    <property type="project" value="TreeGrafter"/>
</dbReference>
<dbReference type="PROSITE" id="PS50011">
    <property type="entry name" value="PROTEIN_KINASE_DOM"/>
    <property type="match status" value="1"/>
</dbReference>
<dbReference type="PROSITE" id="PS00107">
    <property type="entry name" value="PROTEIN_KINASE_ATP"/>
    <property type="match status" value="1"/>
</dbReference>
<dbReference type="GO" id="GO:0003713">
    <property type="term" value="F:transcription coactivator activity"/>
    <property type="evidence" value="ECO:0007669"/>
    <property type="project" value="TreeGrafter"/>
</dbReference>
<dbReference type="PANTHER" id="PTHR24058:SF53">
    <property type="entry name" value="HOMEODOMAIN-INTERACTING PROTEIN KINASE 2"/>
    <property type="match status" value="1"/>
</dbReference>
<evidence type="ECO:0000256" key="4">
    <source>
        <dbReference type="ARBA" id="ARBA00022777"/>
    </source>
</evidence>
<keyword evidence="8" id="KW-0238">DNA-binding</keyword>
<dbReference type="InterPro" id="IPR000719">
    <property type="entry name" value="Prot_kinase_dom"/>
</dbReference>
<dbReference type="GO" id="GO:0016605">
    <property type="term" value="C:PML body"/>
    <property type="evidence" value="ECO:0007669"/>
    <property type="project" value="TreeGrafter"/>
</dbReference>
<feature type="binding site" evidence="6">
    <location>
        <position position="58"/>
    </location>
    <ligand>
        <name>ATP</name>
        <dbReference type="ChEBI" id="CHEBI:30616"/>
    </ligand>
</feature>
<accession>A0AAD3MKE6</accession>
<dbReference type="Pfam" id="PF00069">
    <property type="entry name" value="Pkinase"/>
    <property type="match status" value="1"/>
</dbReference>
<gene>
    <name evidence="8" type="ORF">AKAME5_000760100</name>
</gene>
<keyword evidence="5 6" id="KW-0067">ATP-binding</keyword>
<dbReference type="GO" id="GO:0003714">
    <property type="term" value="F:transcription corepressor activity"/>
    <property type="evidence" value="ECO:0007669"/>
    <property type="project" value="TreeGrafter"/>
</dbReference>
<dbReference type="GO" id="GO:0004674">
    <property type="term" value="F:protein serine/threonine kinase activity"/>
    <property type="evidence" value="ECO:0007669"/>
    <property type="project" value="UniProtKB-KW"/>
</dbReference>
<evidence type="ECO:0000313" key="8">
    <source>
        <dbReference type="EMBL" id="GLD55056.1"/>
    </source>
</evidence>
<dbReference type="Gene3D" id="1.10.510.10">
    <property type="entry name" value="Transferase(Phosphotransferase) domain 1"/>
    <property type="match status" value="1"/>
</dbReference>
<feature type="domain" description="Protein kinase" evidence="7">
    <location>
        <begin position="1"/>
        <end position="173"/>
    </location>
</feature>
<dbReference type="InterPro" id="IPR017441">
    <property type="entry name" value="Protein_kinase_ATP_BS"/>
</dbReference>
<dbReference type="GO" id="GO:0004713">
    <property type="term" value="F:protein tyrosine kinase activity"/>
    <property type="evidence" value="ECO:0007669"/>
    <property type="project" value="TreeGrafter"/>
</dbReference>
<dbReference type="Proteomes" id="UP001279410">
    <property type="component" value="Unassembled WGS sequence"/>
</dbReference>
<dbReference type="AlphaFoldDB" id="A0AAD3MKE6"/>
<evidence type="ECO:0000256" key="3">
    <source>
        <dbReference type="ARBA" id="ARBA00022741"/>
    </source>
</evidence>
<dbReference type="GO" id="GO:0003677">
    <property type="term" value="F:DNA binding"/>
    <property type="evidence" value="ECO:0007669"/>
    <property type="project" value="UniProtKB-KW"/>
</dbReference>
<dbReference type="GO" id="GO:0005524">
    <property type="term" value="F:ATP binding"/>
    <property type="evidence" value="ECO:0007669"/>
    <property type="project" value="UniProtKB-UniRule"/>
</dbReference>
<dbReference type="GO" id="GO:0005737">
    <property type="term" value="C:cytoplasm"/>
    <property type="evidence" value="ECO:0007669"/>
    <property type="project" value="TreeGrafter"/>
</dbReference>
<comment type="caution">
    <text evidence="8">The sequence shown here is derived from an EMBL/GenBank/DDBJ whole genome shotgun (WGS) entry which is preliminary data.</text>
</comment>
<evidence type="ECO:0000256" key="2">
    <source>
        <dbReference type="ARBA" id="ARBA00022679"/>
    </source>
</evidence>
<dbReference type="GO" id="GO:0042771">
    <property type="term" value="P:intrinsic apoptotic signaling pathway in response to DNA damage by p53 class mediator"/>
    <property type="evidence" value="ECO:0007669"/>
    <property type="project" value="TreeGrafter"/>
</dbReference>
<keyword evidence="4 8" id="KW-0418">Kinase</keyword>
<proteinExistence type="predicted"/>
<evidence type="ECO:0000256" key="5">
    <source>
        <dbReference type="ARBA" id="ARBA00022840"/>
    </source>
</evidence>
<keyword evidence="1" id="KW-0723">Serine/threonine-protein kinase</keyword>
<keyword evidence="9" id="KW-1185">Reference proteome</keyword>
<reference evidence="8" key="1">
    <citation type="submission" date="2022-08" db="EMBL/GenBank/DDBJ databases">
        <title>Genome sequencing of akame (Lates japonicus).</title>
        <authorList>
            <person name="Hashiguchi Y."/>
            <person name="Takahashi H."/>
        </authorList>
    </citation>
    <scope>NUCLEOTIDE SEQUENCE</scope>
    <source>
        <strain evidence="8">Kochi</strain>
    </source>
</reference>
<dbReference type="Gene3D" id="3.30.200.20">
    <property type="entry name" value="Phosphorylase Kinase, domain 1"/>
    <property type="match status" value="1"/>
</dbReference>
<dbReference type="SUPFAM" id="SSF56112">
    <property type="entry name" value="Protein kinase-like (PK-like)"/>
    <property type="match status" value="1"/>
</dbReference>